<evidence type="ECO:0000313" key="2">
    <source>
        <dbReference type="Proteomes" id="UP000320839"/>
    </source>
</evidence>
<protein>
    <submittedName>
        <fullName evidence="1">Uncharacterized protein</fullName>
    </submittedName>
</protein>
<evidence type="ECO:0000313" key="1">
    <source>
        <dbReference type="EMBL" id="QDV18656.1"/>
    </source>
</evidence>
<sequence length="132" mass="14782">MKELLTTVSSLLVILFSLSVLFLAEESETLPDAPSEQNASLSNRPPQKKTMIFHRVQGVKVKNGILIFITLEKEGLKDHYFSLRGKNVFLSQSPTAVMPINSIQFEEEGENSLRITFSPSLDIDLMEELTAI</sequence>
<reference evidence="1 2" key="1">
    <citation type="submission" date="2019-02" db="EMBL/GenBank/DDBJ databases">
        <title>Deep-cultivation of Planctomycetes and their phenomic and genomic characterization uncovers novel biology.</title>
        <authorList>
            <person name="Wiegand S."/>
            <person name="Jogler M."/>
            <person name="Boedeker C."/>
            <person name="Pinto D."/>
            <person name="Vollmers J."/>
            <person name="Rivas-Marin E."/>
            <person name="Kohn T."/>
            <person name="Peeters S.H."/>
            <person name="Heuer A."/>
            <person name="Rast P."/>
            <person name="Oberbeckmann S."/>
            <person name="Bunk B."/>
            <person name="Jeske O."/>
            <person name="Meyerdierks A."/>
            <person name="Storesund J.E."/>
            <person name="Kallscheuer N."/>
            <person name="Luecker S."/>
            <person name="Lage O.M."/>
            <person name="Pohl T."/>
            <person name="Merkel B.J."/>
            <person name="Hornburger P."/>
            <person name="Mueller R.-W."/>
            <person name="Bruemmer F."/>
            <person name="Labrenz M."/>
            <person name="Spormann A.M."/>
            <person name="Op den Camp H."/>
            <person name="Overmann J."/>
            <person name="Amann R."/>
            <person name="Jetten M.S.M."/>
            <person name="Mascher T."/>
            <person name="Medema M.H."/>
            <person name="Devos D.P."/>
            <person name="Kaster A.-K."/>
            <person name="Ovreas L."/>
            <person name="Rohde M."/>
            <person name="Galperin M.Y."/>
            <person name="Jogler C."/>
        </authorList>
    </citation>
    <scope>NUCLEOTIDE SEQUENCE [LARGE SCALE GENOMIC DNA]</scope>
    <source>
        <strain evidence="1 2">Pan153</strain>
    </source>
</reference>
<gene>
    <name evidence="1" type="ORF">Pan153_33160</name>
</gene>
<dbReference type="AlphaFoldDB" id="A0A518FQM2"/>
<name>A0A518FQM2_9PLAN</name>
<accession>A0A518FQM2</accession>
<dbReference type="OrthoDB" id="291625at2"/>
<dbReference type="EMBL" id="CP036317">
    <property type="protein sequence ID" value="QDV18656.1"/>
    <property type="molecule type" value="Genomic_DNA"/>
</dbReference>
<dbReference type="RefSeq" id="WP_145456854.1">
    <property type="nucleotide sequence ID" value="NZ_CP036317.1"/>
</dbReference>
<organism evidence="1 2">
    <name type="scientific">Gimesia panareensis</name>
    <dbReference type="NCBI Taxonomy" id="2527978"/>
    <lineage>
        <taxon>Bacteria</taxon>
        <taxon>Pseudomonadati</taxon>
        <taxon>Planctomycetota</taxon>
        <taxon>Planctomycetia</taxon>
        <taxon>Planctomycetales</taxon>
        <taxon>Planctomycetaceae</taxon>
        <taxon>Gimesia</taxon>
    </lineage>
</organism>
<dbReference type="Proteomes" id="UP000320839">
    <property type="component" value="Chromosome"/>
</dbReference>
<proteinExistence type="predicted"/>